<reference evidence="2 3" key="2">
    <citation type="submission" date="2019-09" db="EMBL/GenBank/DDBJ databases">
        <title>Complete Genome Sequence and Methylome Analysis of free living Spirochaetas.</title>
        <authorList>
            <person name="Leshcheva N."/>
            <person name="Mikheeva N."/>
        </authorList>
    </citation>
    <scope>NUCLEOTIDE SEQUENCE [LARGE SCALE GENOMIC DNA]</scope>
    <source>
        <strain evidence="2 3">P</strain>
    </source>
</reference>
<dbReference type="OrthoDB" id="9762792at2"/>
<evidence type="ECO:0000313" key="2">
    <source>
        <dbReference type="EMBL" id="QEN03297.1"/>
    </source>
</evidence>
<dbReference type="Proteomes" id="UP000323824">
    <property type="component" value="Chromosome"/>
</dbReference>
<dbReference type="InterPro" id="IPR011604">
    <property type="entry name" value="PDDEXK-like_dom_sf"/>
</dbReference>
<sequence>MIKRKYVISSSILMSRRYASNCKGVGFTPVTFRQLVMELYNNPLFLFDSEVVVDSDFYQSDIKIYNSIGLNNYFFDSRDYLGSRKLIGNALHEIRLSCSCVDSLELPIKSKSDSLKDIYNSFYTGFFDYSMAVKKVISRIESGEYDSFFGSIELVVLDRPELLGIENILFDLLVDRVDSNVHSSMVNLNFCHTTCKSSITKSGNINHLFVWMMENKLKTNNTIVVALDYDSTAAEFYNMIDRIPIYFTRGFKCTALSLFEPLMTGISHTRSKVKDDTTFLDRVEWRLRNELKESVEVKKIFYEKVLAIVIKIKKSLCNYIENGIKIDILGELLSEIEGIYLTQEELGLEKKGLHITTLEDVYTLEFDNVAVMGLVHGNYPKKVKLDPILKEDEREAINQTTNGEINLIDNKNNQMLEKLLSSVRNNTFLSYISHQEGKLTVPSIFFNHILAENKKPIEVEEIYKLCGVKEGYLSDLLDQKDYLDIRSIGTQNDKIISYKKSLYSREEIESDYGLFETLNRELSATSLTTFFECPYKFNLQYNNKIYFPDLGMTDLTQWLDSSLRGQFIHKIYEDFINLFILEDENDYGAFLQKFNNEDKFNTQFEKSSKAFIQENKLDNDVPEYIKRKELEEIKEIFSKYIDNELNIIDDFYPIKAESKFISDWNIDCEIITLKGVIDRIDTDGNGNYRIWDFKTGGNPFDFKKGYLFCIDTPYGPKINLQHALYLKALKDMDEFSDILSVEAGYYYTSDRGNWAKVTYQGPDPIEKQIEILKTYVYECNGGRYYKNPKSCKFCDYKSICSNNQKKREGILEDRINTLISVLGEENV</sequence>
<reference evidence="2 3" key="1">
    <citation type="submission" date="2019-02" db="EMBL/GenBank/DDBJ databases">
        <authorList>
            <person name="Fomenkov A."/>
            <person name="Dubinina G."/>
            <person name="Grabovich M."/>
            <person name="Vincze T."/>
            <person name="Roberts R.J."/>
        </authorList>
    </citation>
    <scope>NUCLEOTIDE SEQUENCE [LARGE SCALE GENOMIC DNA]</scope>
    <source>
        <strain evidence="2 3">P</strain>
    </source>
</reference>
<dbReference type="InterPro" id="IPR038726">
    <property type="entry name" value="PDDEXK_AddAB-type"/>
</dbReference>
<dbReference type="SUPFAM" id="SSF52540">
    <property type="entry name" value="P-loop containing nucleoside triphosphate hydrolases"/>
    <property type="match status" value="1"/>
</dbReference>
<dbReference type="EMBL" id="CP035807">
    <property type="protein sequence ID" value="QEN03297.1"/>
    <property type="molecule type" value="Genomic_DNA"/>
</dbReference>
<organism evidence="2 3">
    <name type="scientific">Thiospirochaeta perfilievii</name>
    <dbReference type="NCBI Taxonomy" id="252967"/>
    <lineage>
        <taxon>Bacteria</taxon>
        <taxon>Pseudomonadati</taxon>
        <taxon>Spirochaetota</taxon>
        <taxon>Spirochaetia</taxon>
        <taxon>Spirochaetales</taxon>
        <taxon>Spirochaetaceae</taxon>
        <taxon>Thiospirochaeta</taxon>
    </lineage>
</organism>
<name>A0A5C1Q7E0_9SPIO</name>
<gene>
    <name evidence="2" type="ORF">EW093_00770</name>
</gene>
<feature type="domain" description="PD-(D/E)XK endonuclease-like" evidence="1">
    <location>
        <begin position="521"/>
        <end position="800"/>
    </location>
</feature>
<dbReference type="InterPro" id="IPR027417">
    <property type="entry name" value="P-loop_NTPase"/>
</dbReference>
<dbReference type="RefSeq" id="WP_149566557.1">
    <property type="nucleotide sequence ID" value="NZ_CP035807.1"/>
</dbReference>
<protein>
    <submittedName>
        <fullName evidence="2">PD-(D/E)XK nuclease family protein</fullName>
    </submittedName>
</protein>
<dbReference type="KEGG" id="sper:EW093_00770"/>
<dbReference type="Gene3D" id="3.40.50.300">
    <property type="entry name" value="P-loop containing nucleotide triphosphate hydrolases"/>
    <property type="match status" value="1"/>
</dbReference>
<accession>A0A5C1Q7E0</accession>
<dbReference type="Gene3D" id="3.90.320.10">
    <property type="match status" value="1"/>
</dbReference>
<dbReference type="Pfam" id="PF12705">
    <property type="entry name" value="PDDEXK_1"/>
    <property type="match status" value="1"/>
</dbReference>
<evidence type="ECO:0000259" key="1">
    <source>
        <dbReference type="Pfam" id="PF12705"/>
    </source>
</evidence>
<dbReference type="AlphaFoldDB" id="A0A5C1Q7E0"/>
<evidence type="ECO:0000313" key="3">
    <source>
        <dbReference type="Proteomes" id="UP000323824"/>
    </source>
</evidence>
<proteinExistence type="predicted"/>
<keyword evidence="3" id="KW-1185">Reference proteome</keyword>